<name>A0A9X0APL7_9HELO</name>
<dbReference type="Proteomes" id="UP001152300">
    <property type="component" value="Unassembled WGS sequence"/>
</dbReference>
<dbReference type="OrthoDB" id="3521531at2759"/>
<keyword evidence="3" id="KW-1185">Reference proteome</keyword>
<evidence type="ECO:0000256" key="1">
    <source>
        <dbReference type="SAM" id="MobiDB-lite"/>
    </source>
</evidence>
<feature type="region of interest" description="Disordered" evidence="1">
    <location>
        <begin position="1"/>
        <end position="21"/>
    </location>
</feature>
<sequence length="177" mass="20212">MANSKGPGSNANRRDGATRRAARVADIPTRSVIGYAAGNAALFIDLDFCTSRSAAEEEEIFDALVEILPKYADEKNIIHLQMMFKPLHKDGESVNRHDTLAQVVEHINDFPHVKEITICLEFDRFNWRQVSSASSIYNLKFIDWTFDLYVKNREVQHILANSRLDRRLRAAEKKLHG</sequence>
<feature type="compositionally biased region" description="Polar residues" evidence="1">
    <location>
        <begin position="1"/>
        <end position="11"/>
    </location>
</feature>
<protein>
    <submittedName>
        <fullName evidence="2">Uncharacterized protein</fullName>
    </submittedName>
</protein>
<organism evidence="2 3">
    <name type="scientific">Sclerotinia nivalis</name>
    <dbReference type="NCBI Taxonomy" id="352851"/>
    <lineage>
        <taxon>Eukaryota</taxon>
        <taxon>Fungi</taxon>
        <taxon>Dikarya</taxon>
        <taxon>Ascomycota</taxon>
        <taxon>Pezizomycotina</taxon>
        <taxon>Leotiomycetes</taxon>
        <taxon>Helotiales</taxon>
        <taxon>Sclerotiniaceae</taxon>
        <taxon>Sclerotinia</taxon>
    </lineage>
</organism>
<reference evidence="2" key="1">
    <citation type="submission" date="2022-11" db="EMBL/GenBank/DDBJ databases">
        <title>Genome Resource of Sclerotinia nivalis Strain SnTB1, a Plant Pathogen Isolated from American Ginseng.</title>
        <authorList>
            <person name="Fan S."/>
        </authorList>
    </citation>
    <scope>NUCLEOTIDE SEQUENCE</scope>
    <source>
        <strain evidence="2">SnTB1</strain>
    </source>
</reference>
<proteinExistence type="predicted"/>
<dbReference type="EMBL" id="JAPEIS010000007">
    <property type="protein sequence ID" value="KAJ8064783.1"/>
    <property type="molecule type" value="Genomic_DNA"/>
</dbReference>
<evidence type="ECO:0000313" key="2">
    <source>
        <dbReference type="EMBL" id="KAJ8064783.1"/>
    </source>
</evidence>
<accession>A0A9X0APL7</accession>
<evidence type="ECO:0000313" key="3">
    <source>
        <dbReference type="Proteomes" id="UP001152300"/>
    </source>
</evidence>
<comment type="caution">
    <text evidence="2">The sequence shown here is derived from an EMBL/GenBank/DDBJ whole genome shotgun (WGS) entry which is preliminary data.</text>
</comment>
<gene>
    <name evidence="2" type="ORF">OCU04_007093</name>
</gene>
<dbReference type="AlphaFoldDB" id="A0A9X0APL7"/>